<name>A0ABD2M2C7_9BILA</name>
<gene>
    <name evidence="2" type="ORF">niasHT_000395</name>
</gene>
<evidence type="ECO:0000313" key="3">
    <source>
        <dbReference type="Proteomes" id="UP001620626"/>
    </source>
</evidence>
<dbReference type="EMBL" id="JBICBT010000192">
    <property type="protein sequence ID" value="KAL3121242.1"/>
    <property type="molecule type" value="Genomic_DNA"/>
</dbReference>
<evidence type="ECO:0008006" key="4">
    <source>
        <dbReference type="Google" id="ProtNLM"/>
    </source>
</evidence>
<accession>A0ABD2M2C7</accession>
<organism evidence="2 3">
    <name type="scientific">Heterodera trifolii</name>
    <dbReference type="NCBI Taxonomy" id="157864"/>
    <lineage>
        <taxon>Eukaryota</taxon>
        <taxon>Metazoa</taxon>
        <taxon>Ecdysozoa</taxon>
        <taxon>Nematoda</taxon>
        <taxon>Chromadorea</taxon>
        <taxon>Rhabditida</taxon>
        <taxon>Tylenchina</taxon>
        <taxon>Tylenchomorpha</taxon>
        <taxon>Tylenchoidea</taxon>
        <taxon>Heteroderidae</taxon>
        <taxon>Heteroderinae</taxon>
        <taxon>Heterodera</taxon>
    </lineage>
</organism>
<evidence type="ECO:0000313" key="2">
    <source>
        <dbReference type="EMBL" id="KAL3121242.1"/>
    </source>
</evidence>
<feature type="compositionally biased region" description="Low complexity" evidence="1">
    <location>
        <begin position="139"/>
        <end position="149"/>
    </location>
</feature>
<sequence>MDSFDHKTALPTNGPSEADQQHSQTNQLPAEEVKQSAEEAAANASPPSPSSAAADSAKGVSLWRICPFLCQVSSLSSPEGSSVRCLECGGNDDEQQQYQFNDLGSTYNHLRKHHPQQFQQLYDHWKSEPPPKRRLYGHRQQQQQNANRQMAEGERTHVSVNIELKEKAFVDPLSLFAADDQQIYSENDPLQQNGALCSSVVWSVGLFQRHHFRNGTIGALCLECGQVLWEMDTDAQLTDHIVNKHPEYMPNSLAANVAPATDSQIVPTYVDEQGELWQCVDIATNGETAEEMFQRNGAQPLQQQQQQNEEKKFLLGCSFYGASLSCCFRAIWVGQQRAIFQSLGHNHPPITVEAFPMQVQSTDQSSSAESVMETIERVLQQDHSTFVDAAGKEWHWLADVSAPGGETELRRACRANDLYREGGARNFSCKWSSRNARSAYNCPLRGLFVPERNALFRRQNHNHPMPMTAGRSGHAVVPNSVYVDRKGKDWQLLAEIPAKGDLARVCRANGLVQNGPRNVPGKAYFGCQRAKSGRATNAAGGTLCPYRALYVAKRKAIFHRLEHNHEQKKKF</sequence>
<evidence type="ECO:0000256" key="1">
    <source>
        <dbReference type="SAM" id="MobiDB-lite"/>
    </source>
</evidence>
<comment type="caution">
    <text evidence="2">The sequence shown here is derived from an EMBL/GenBank/DDBJ whole genome shotgun (WGS) entry which is preliminary data.</text>
</comment>
<reference evidence="2 3" key="1">
    <citation type="submission" date="2024-10" db="EMBL/GenBank/DDBJ databases">
        <authorList>
            <person name="Kim D."/>
        </authorList>
    </citation>
    <scope>NUCLEOTIDE SEQUENCE [LARGE SCALE GENOMIC DNA]</scope>
    <source>
        <strain evidence="2">BH-2024</strain>
    </source>
</reference>
<feature type="region of interest" description="Disordered" evidence="1">
    <location>
        <begin position="1"/>
        <end position="55"/>
    </location>
</feature>
<dbReference type="Proteomes" id="UP001620626">
    <property type="component" value="Unassembled WGS sequence"/>
</dbReference>
<dbReference type="AlphaFoldDB" id="A0ABD2M2C7"/>
<feature type="region of interest" description="Disordered" evidence="1">
    <location>
        <begin position="129"/>
        <end position="154"/>
    </location>
</feature>
<keyword evidence="3" id="KW-1185">Reference proteome</keyword>
<feature type="compositionally biased region" description="Low complexity" evidence="1">
    <location>
        <begin position="38"/>
        <end position="55"/>
    </location>
</feature>
<protein>
    <recommendedName>
        <fullName evidence="4">C2H2-type domain-containing protein</fullName>
    </recommendedName>
</protein>
<proteinExistence type="predicted"/>